<keyword evidence="2" id="KW-0732">Signal</keyword>
<sequence>MGCVRRPRLPLVLAACLAVTACGKAPEKKAEVVTGSAAIVATPPAAAPVHMSFAAPGTPPQVPGQRKYVAVSHSYILSLPVDAVEAAQRHHLELCASLGCEILESRLNRGGARWVNAHTTLRLPPSAFATFAASLAAPPAEITNHAESSEDKTMAVLDLDKRLETKAALRDRLTTLLRETPSRNVGDLLNLEREIAQIQGDIESATAQRDYLRTQTEMVKVDIQYDGASADTPKPEGVNWQPLKTAAKDFGDILVESLANVMTFTARMLPWAPLVLVAGWLLRLVWRRWRRWRRKAA</sequence>
<dbReference type="PROSITE" id="PS51257">
    <property type="entry name" value="PROKAR_LIPOPROTEIN"/>
    <property type="match status" value="1"/>
</dbReference>
<dbReference type="InterPro" id="IPR025645">
    <property type="entry name" value="DUF4349"/>
</dbReference>
<organism evidence="4 5">
    <name type="scientific">Nitrospirillum amazonense</name>
    <dbReference type="NCBI Taxonomy" id="28077"/>
    <lineage>
        <taxon>Bacteria</taxon>
        <taxon>Pseudomonadati</taxon>
        <taxon>Pseudomonadota</taxon>
        <taxon>Alphaproteobacteria</taxon>
        <taxon>Rhodospirillales</taxon>
        <taxon>Azospirillaceae</taxon>
        <taxon>Nitrospirillum</taxon>
    </lineage>
</organism>
<dbReference type="AlphaFoldDB" id="A0A560I226"/>
<protein>
    <submittedName>
        <fullName evidence="4">Uncharacterized protein DUF4349</fullName>
    </submittedName>
</protein>
<dbReference type="Pfam" id="PF14257">
    <property type="entry name" value="DUF4349"/>
    <property type="match status" value="1"/>
</dbReference>
<feature type="domain" description="DUF4349" evidence="3">
    <location>
        <begin position="77"/>
        <end position="283"/>
    </location>
</feature>
<accession>A0A560I226</accession>
<name>A0A560I226_9PROT</name>
<evidence type="ECO:0000259" key="3">
    <source>
        <dbReference type="Pfam" id="PF14257"/>
    </source>
</evidence>
<feature type="chain" id="PRO_5022054793" evidence="2">
    <location>
        <begin position="22"/>
        <end position="297"/>
    </location>
</feature>
<keyword evidence="1" id="KW-0472">Membrane</keyword>
<comment type="caution">
    <text evidence="4">The sequence shown here is derived from an EMBL/GenBank/DDBJ whole genome shotgun (WGS) entry which is preliminary data.</text>
</comment>
<evidence type="ECO:0000256" key="2">
    <source>
        <dbReference type="SAM" id="SignalP"/>
    </source>
</evidence>
<proteinExistence type="predicted"/>
<feature type="signal peptide" evidence="2">
    <location>
        <begin position="1"/>
        <end position="21"/>
    </location>
</feature>
<dbReference type="EMBL" id="VITT01000021">
    <property type="protein sequence ID" value="TWB51170.1"/>
    <property type="molecule type" value="Genomic_DNA"/>
</dbReference>
<evidence type="ECO:0000313" key="5">
    <source>
        <dbReference type="Proteomes" id="UP000318050"/>
    </source>
</evidence>
<keyword evidence="1" id="KW-0812">Transmembrane</keyword>
<evidence type="ECO:0000256" key="1">
    <source>
        <dbReference type="SAM" id="Phobius"/>
    </source>
</evidence>
<reference evidence="4 5" key="1">
    <citation type="submission" date="2019-06" db="EMBL/GenBank/DDBJ databases">
        <title>Genomic Encyclopedia of Type Strains, Phase IV (KMG-V): Genome sequencing to study the core and pangenomes of soil and plant-associated prokaryotes.</title>
        <authorList>
            <person name="Whitman W."/>
        </authorList>
    </citation>
    <scope>NUCLEOTIDE SEQUENCE [LARGE SCALE GENOMIC DNA]</scope>
    <source>
        <strain evidence="4 5">BR 11140</strain>
    </source>
</reference>
<evidence type="ECO:0000313" key="4">
    <source>
        <dbReference type="EMBL" id="TWB51170.1"/>
    </source>
</evidence>
<keyword evidence="1" id="KW-1133">Transmembrane helix</keyword>
<gene>
    <name evidence="4" type="ORF">FBZ92_121122</name>
</gene>
<feature type="transmembrane region" description="Helical" evidence="1">
    <location>
        <begin position="268"/>
        <end position="286"/>
    </location>
</feature>
<dbReference type="Proteomes" id="UP000318050">
    <property type="component" value="Unassembled WGS sequence"/>
</dbReference>